<gene>
    <name evidence="1" type="ORF">J2W52_002878</name>
</gene>
<evidence type="ECO:0000313" key="1">
    <source>
        <dbReference type="EMBL" id="MDR6901254.1"/>
    </source>
</evidence>
<keyword evidence="2" id="KW-1185">Reference proteome</keyword>
<name>A0ABU1SQL0_9HYPH</name>
<reference evidence="1 2" key="1">
    <citation type="submission" date="2023-07" db="EMBL/GenBank/DDBJ databases">
        <title>Sorghum-associated microbial communities from plants grown in Nebraska, USA.</title>
        <authorList>
            <person name="Schachtman D."/>
        </authorList>
    </citation>
    <scope>NUCLEOTIDE SEQUENCE [LARGE SCALE GENOMIC DNA]</scope>
    <source>
        <strain evidence="1 2">3199</strain>
    </source>
</reference>
<protein>
    <submittedName>
        <fullName evidence="1">Uncharacterized protein</fullName>
    </submittedName>
</protein>
<dbReference type="Proteomes" id="UP001250791">
    <property type="component" value="Unassembled WGS sequence"/>
</dbReference>
<proteinExistence type="predicted"/>
<evidence type="ECO:0000313" key="2">
    <source>
        <dbReference type="Proteomes" id="UP001250791"/>
    </source>
</evidence>
<accession>A0ABU1SQL0</accession>
<dbReference type="EMBL" id="JAVDUP010000003">
    <property type="protein sequence ID" value="MDR6901254.1"/>
    <property type="molecule type" value="Genomic_DNA"/>
</dbReference>
<organism evidence="1 2">
    <name type="scientific">Rhizobium miluonense</name>
    <dbReference type="NCBI Taxonomy" id="411945"/>
    <lineage>
        <taxon>Bacteria</taxon>
        <taxon>Pseudomonadati</taxon>
        <taxon>Pseudomonadota</taxon>
        <taxon>Alphaproteobacteria</taxon>
        <taxon>Hyphomicrobiales</taxon>
        <taxon>Rhizobiaceae</taxon>
        <taxon>Rhizobium/Agrobacterium group</taxon>
        <taxon>Rhizobium</taxon>
    </lineage>
</organism>
<comment type="caution">
    <text evidence="1">The sequence shown here is derived from an EMBL/GenBank/DDBJ whole genome shotgun (WGS) entry which is preliminary data.</text>
</comment>
<sequence>MQQHRDLRRLLRFTDGEMNKSVPFTLLIFINIDHEYLLKRLVERQVLILWPRQGQHGCAMLGDDGYKQISLARKQPIEGLLRNPASRGNQIHGCASISEFVEDRSRLSDDLSAALIVAHGFRTTARAARGSLVGLGCSFLCQHTELTPTTEYD</sequence>